<organism evidence="2 3">
    <name type="scientific">Luteimonas kalidii</name>
    <dbReference type="NCBI Taxonomy" id="3042025"/>
    <lineage>
        <taxon>Bacteria</taxon>
        <taxon>Pseudomonadati</taxon>
        <taxon>Pseudomonadota</taxon>
        <taxon>Gammaproteobacteria</taxon>
        <taxon>Lysobacterales</taxon>
        <taxon>Lysobacteraceae</taxon>
        <taxon>Luteimonas</taxon>
    </lineage>
</organism>
<protein>
    <recommendedName>
        <fullName evidence="4">Lipoprotein SmpA/OmlA domain-containing protein</fullName>
    </recommendedName>
</protein>
<gene>
    <name evidence="2" type="ORF">QFW81_07710</name>
</gene>
<keyword evidence="3" id="KW-1185">Reference proteome</keyword>
<name>A0ABT6JT00_9GAMM</name>
<dbReference type="Proteomes" id="UP001156873">
    <property type="component" value="Unassembled WGS sequence"/>
</dbReference>
<reference evidence="2 3" key="1">
    <citation type="submission" date="2023-04" db="EMBL/GenBank/DDBJ databases">
        <title>Luteimonas sp. M1R5S59.</title>
        <authorList>
            <person name="Sun J.-Q."/>
        </authorList>
    </citation>
    <scope>NUCLEOTIDE SEQUENCE [LARGE SCALE GENOMIC DNA]</scope>
    <source>
        <strain evidence="2 3">M1R5S59</strain>
    </source>
</reference>
<evidence type="ECO:0000313" key="2">
    <source>
        <dbReference type="EMBL" id="MDH5833810.1"/>
    </source>
</evidence>
<sequence>MPAADTRNAPDASDAPAHVRCAQLRPGMNYREAMTIMGREPDNTLSGHSAAGPGGDPPAGSFGIDFWYDTGDDGERRTTSMRYSGGVVETVDCGAPAPGSDTATNGER</sequence>
<dbReference type="RefSeq" id="WP_280578111.1">
    <property type="nucleotide sequence ID" value="NZ_JARXRO010000014.1"/>
</dbReference>
<accession>A0ABT6JT00</accession>
<comment type="caution">
    <text evidence="2">The sequence shown here is derived from an EMBL/GenBank/DDBJ whole genome shotgun (WGS) entry which is preliminary data.</text>
</comment>
<evidence type="ECO:0000256" key="1">
    <source>
        <dbReference type="SAM" id="MobiDB-lite"/>
    </source>
</evidence>
<proteinExistence type="predicted"/>
<evidence type="ECO:0008006" key="4">
    <source>
        <dbReference type="Google" id="ProtNLM"/>
    </source>
</evidence>
<evidence type="ECO:0000313" key="3">
    <source>
        <dbReference type="Proteomes" id="UP001156873"/>
    </source>
</evidence>
<feature type="region of interest" description="Disordered" evidence="1">
    <location>
        <begin position="40"/>
        <end position="65"/>
    </location>
</feature>
<dbReference type="EMBL" id="JARXRO010000014">
    <property type="protein sequence ID" value="MDH5833810.1"/>
    <property type="molecule type" value="Genomic_DNA"/>
</dbReference>